<sequence>MGETRDEMNLGNKPSHPLRPLFSTAASRFSDCLKEYGLYPSDTSTSCSSTHTPYRSFPSLPTRLAAHPSIRGGREGELLKLNTQTKEANTTGGNKRKGNSQGALRGLSSHLP</sequence>
<organism evidence="2 3">
    <name type="scientific">Portunus trituberculatus</name>
    <name type="common">Swimming crab</name>
    <name type="synonym">Neptunus trituberculatus</name>
    <dbReference type="NCBI Taxonomy" id="210409"/>
    <lineage>
        <taxon>Eukaryota</taxon>
        <taxon>Metazoa</taxon>
        <taxon>Ecdysozoa</taxon>
        <taxon>Arthropoda</taxon>
        <taxon>Crustacea</taxon>
        <taxon>Multicrustacea</taxon>
        <taxon>Malacostraca</taxon>
        <taxon>Eumalacostraca</taxon>
        <taxon>Eucarida</taxon>
        <taxon>Decapoda</taxon>
        <taxon>Pleocyemata</taxon>
        <taxon>Brachyura</taxon>
        <taxon>Eubrachyura</taxon>
        <taxon>Portunoidea</taxon>
        <taxon>Portunidae</taxon>
        <taxon>Portuninae</taxon>
        <taxon>Portunus</taxon>
    </lineage>
</organism>
<feature type="compositionally biased region" description="Polar residues" evidence="1">
    <location>
        <begin position="82"/>
        <end position="93"/>
    </location>
</feature>
<feature type="region of interest" description="Disordered" evidence="1">
    <location>
        <begin position="82"/>
        <end position="112"/>
    </location>
</feature>
<evidence type="ECO:0000313" key="2">
    <source>
        <dbReference type="EMBL" id="MPC95299.1"/>
    </source>
</evidence>
<proteinExistence type="predicted"/>
<reference evidence="2 3" key="1">
    <citation type="submission" date="2019-05" db="EMBL/GenBank/DDBJ databases">
        <title>Another draft genome of Portunus trituberculatus and its Hox gene families provides insights of decapod evolution.</title>
        <authorList>
            <person name="Jeong J.-H."/>
            <person name="Song I."/>
            <person name="Kim S."/>
            <person name="Choi T."/>
            <person name="Kim D."/>
            <person name="Ryu S."/>
            <person name="Kim W."/>
        </authorList>
    </citation>
    <scope>NUCLEOTIDE SEQUENCE [LARGE SCALE GENOMIC DNA]</scope>
    <source>
        <tissue evidence="2">Muscle</tissue>
    </source>
</reference>
<comment type="caution">
    <text evidence="2">The sequence shown here is derived from an EMBL/GenBank/DDBJ whole genome shotgun (WGS) entry which is preliminary data.</text>
</comment>
<evidence type="ECO:0000313" key="3">
    <source>
        <dbReference type="Proteomes" id="UP000324222"/>
    </source>
</evidence>
<keyword evidence="3" id="KW-1185">Reference proteome</keyword>
<gene>
    <name evidence="2" type="ORF">E2C01_090503</name>
</gene>
<feature type="region of interest" description="Disordered" evidence="1">
    <location>
        <begin position="1"/>
        <end position="20"/>
    </location>
</feature>
<dbReference type="Proteomes" id="UP000324222">
    <property type="component" value="Unassembled WGS sequence"/>
</dbReference>
<evidence type="ECO:0000256" key="1">
    <source>
        <dbReference type="SAM" id="MobiDB-lite"/>
    </source>
</evidence>
<protein>
    <submittedName>
        <fullName evidence="2">Uncharacterized protein</fullName>
    </submittedName>
</protein>
<dbReference type="EMBL" id="VSRR010101692">
    <property type="protein sequence ID" value="MPC95299.1"/>
    <property type="molecule type" value="Genomic_DNA"/>
</dbReference>
<accession>A0A5B7JKD5</accession>
<name>A0A5B7JKD5_PORTR</name>
<dbReference type="AlphaFoldDB" id="A0A5B7JKD5"/>